<comment type="similarity">
    <text evidence="1">Belongs to the type-B carboxylesterase/lipase family.</text>
</comment>
<gene>
    <name evidence="5" type="ORF">JX265_009767</name>
</gene>
<dbReference type="Pfam" id="PF00135">
    <property type="entry name" value="COesterase"/>
    <property type="match status" value="1"/>
</dbReference>
<evidence type="ECO:0000256" key="1">
    <source>
        <dbReference type="ARBA" id="ARBA00005964"/>
    </source>
</evidence>
<comment type="caution">
    <text evidence="5">The sequence shown here is derived from an EMBL/GenBank/DDBJ whole genome shotgun (WGS) entry which is preliminary data.</text>
</comment>
<proteinExistence type="inferred from homology"/>
<dbReference type="PANTHER" id="PTHR43918">
    <property type="entry name" value="ACETYLCHOLINESTERASE"/>
    <property type="match status" value="1"/>
</dbReference>
<dbReference type="EMBL" id="JAFIMR010000030">
    <property type="protein sequence ID" value="KAI1861148.1"/>
    <property type="molecule type" value="Genomic_DNA"/>
</dbReference>
<feature type="chain" id="PRO_5040250326" description="Carboxylesterase type B domain-containing protein" evidence="3">
    <location>
        <begin position="21"/>
        <end position="525"/>
    </location>
</feature>
<keyword evidence="6" id="KW-1185">Reference proteome</keyword>
<keyword evidence="3" id="KW-0732">Signal</keyword>
<evidence type="ECO:0000313" key="6">
    <source>
        <dbReference type="Proteomes" id="UP000829685"/>
    </source>
</evidence>
<dbReference type="SUPFAM" id="SSF53474">
    <property type="entry name" value="alpha/beta-Hydrolases"/>
    <property type="match status" value="1"/>
</dbReference>
<accession>A0A9P9WFW8</accession>
<evidence type="ECO:0000313" key="5">
    <source>
        <dbReference type="EMBL" id="KAI1861148.1"/>
    </source>
</evidence>
<dbReference type="InterPro" id="IPR050654">
    <property type="entry name" value="AChE-related_enzymes"/>
</dbReference>
<keyword evidence="2" id="KW-0378">Hydrolase</keyword>
<sequence length="525" mass="57453">MLICIVEIAVALLLLPIISARSPVSNRSLPRKVANWVVGQTVNTTSGPVTGHPASNTTEVSEYLGIPYAKPPVSDLRWQRPVAYTGTAPINGTAFGFACMQAHPSLEAEHALGVYYNLTRGGYYVGPDILLPNAPQNEDCLTLNIWTQPQNGEASKAVLIWIHGGSYAAGSSSEIWFNGQSMAGEQDVVLVSINYRLNIFGFPGNPTSELNLGILDQRMAIEWVRDNIANFGGDPNRIVMFGQSAGAAAADLHSYAYAHDPIASGYILQSGTAWGFGLQTQPAAADLWYDAARAVGCDRGPDDPDETFSCMLRVPSGKLITRLPPVPYGYTPGLPYGPVVDGKLVFANYQERTPAARAVLVGNTNDESGMSKQLTPWWSGLPSWYWQVQNIYVYTCPAGQRAAVNVAKGNPTWRYRWFGAFPNVLLPWTPYNGSWHGSELPLLFNTAPEYYYPNTARENQMGAYIRGAWAAFAKDPIRGLNSYDSWSNYRPDGTTLVRLAYGKPQRNGTWPEFTIGPGQAYDQDC</sequence>
<dbReference type="PANTHER" id="PTHR43918:SF4">
    <property type="entry name" value="CARBOXYLIC ESTER HYDROLASE"/>
    <property type="match status" value="1"/>
</dbReference>
<feature type="domain" description="Carboxylesterase type B" evidence="4">
    <location>
        <begin position="40"/>
        <end position="371"/>
    </location>
</feature>
<organism evidence="5 6">
    <name type="scientific">Neoarthrinium moseri</name>
    <dbReference type="NCBI Taxonomy" id="1658444"/>
    <lineage>
        <taxon>Eukaryota</taxon>
        <taxon>Fungi</taxon>
        <taxon>Dikarya</taxon>
        <taxon>Ascomycota</taxon>
        <taxon>Pezizomycotina</taxon>
        <taxon>Sordariomycetes</taxon>
        <taxon>Xylariomycetidae</taxon>
        <taxon>Amphisphaeriales</taxon>
        <taxon>Apiosporaceae</taxon>
        <taxon>Neoarthrinium</taxon>
    </lineage>
</organism>
<feature type="signal peptide" evidence="3">
    <location>
        <begin position="1"/>
        <end position="20"/>
    </location>
</feature>
<dbReference type="AlphaFoldDB" id="A0A9P9WFW8"/>
<name>A0A9P9WFW8_9PEZI</name>
<reference evidence="5" key="1">
    <citation type="submission" date="2021-03" db="EMBL/GenBank/DDBJ databases">
        <title>Revisited historic fungal species revealed as producer of novel bioactive compounds through whole genome sequencing and comparative genomics.</title>
        <authorList>
            <person name="Vignolle G.A."/>
            <person name="Hochenegger N."/>
            <person name="Mach R.L."/>
            <person name="Mach-Aigner A.R."/>
            <person name="Javad Rahimi M."/>
            <person name="Salim K.A."/>
            <person name="Chan C.M."/>
            <person name="Lim L.B.L."/>
            <person name="Cai F."/>
            <person name="Druzhinina I.S."/>
            <person name="U'Ren J.M."/>
            <person name="Derntl C."/>
        </authorList>
    </citation>
    <scope>NUCLEOTIDE SEQUENCE</scope>
    <source>
        <strain evidence="5">TUCIM 5799</strain>
    </source>
</reference>
<protein>
    <recommendedName>
        <fullName evidence="4">Carboxylesterase type B domain-containing protein</fullName>
    </recommendedName>
</protein>
<evidence type="ECO:0000256" key="2">
    <source>
        <dbReference type="ARBA" id="ARBA00022801"/>
    </source>
</evidence>
<dbReference type="Gene3D" id="3.40.50.1820">
    <property type="entry name" value="alpha/beta hydrolase"/>
    <property type="match status" value="2"/>
</dbReference>
<dbReference type="PROSITE" id="PS00941">
    <property type="entry name" value="CARBOXYLESTERASE_B_2"/>
    <property type="match status" value="1"/>
</dbReference>
<dbReference type="InterPro" id="IPR029058">
    <property type="entry name" value="AB_hydrolase_fold"/>
</dbReference>
<evidence type="ECO:0000256" key="3">
    <source>
        <dbReference type="SAM" id="SignalP"/>
    </source>
</evidence>
<dbReference type="InterPro" id="IPR019819">
    <property type="entry name" value="Carboxylesterase_B_CS"/>
</dbReference>
<dbReference type="GO" id="GO:0052689">
    <property type="term" value="F:carboxylic ester hydrolase activity"/>
    <property type="evidence" value="ECO:0007669"/>
    <property type="project" value="TreeGrafter"/>
</dbReference>
<dbReference type="Proteomes" id="UP000829685">
    <property type="component" value="Unassembled WGS sequence"/>
</dbReference>
<evidence type="ECO:0000259" key="4">
    <source>
        <dbReference type="Pfam" id="PF00135"/>
    </source>
</evidence>
<dbReference type="InterPro" id="IPR002018">
    <property type="entry name" value="CarbesteraseB"/>
</dbReference>